<dbReference type="Gene3D" id="2.40.110.10">
    <property type="entry name" value="Butyryl-CoA Dehydrogenase, subunit A, domain 2"/>
    <property type="match status" value="1"/>
</dbReference>
<keyword evidence="5" id="KW-1185">Reference proteome</keyword>
<dbReference type="RefSeq" id="WP_066880651.1">
    <property type="nucleotide sequence ID" value="NZ_LODL01000007.1"/>
</dbReference>
<dbReference type="PIRSF" id="PIRSF016578">
    <property type="entry name" value="HsaA"/>
    <property type="match status" value="1"/>
</dbReference>
<dbReference type="InterPro" id="IPR009100">
    <property type="entry name" value="AcylCoA_DH/oxidase_NM_dom_sf"/>
</dbReference>
<reference evidence="4 5" key="1">
    <citation type="submission" date="2015-12" db="EMBL/GenBank/DDBJ databases">
        <title>Nitrous oxide reduction kinetics distinguish bacteria harboring typical versus atypical NosZ.</title>
        <authorList>
            <person name="Yoon S."/>
            <person name="Nissen S."/>
            <person name="Park D."/>
            <person name="Sanford R.A."/>
            <person name="Loeffler F.E."/>
        </authorList>
    </citation>
    <scope>NUCLEOTIDE SEQUENCE [LARGE SCALE GENOMIC DNA]</scope>
    <source>
        <strain evidence="4 5">ATCC BAA-841</strain>
    </source>
</reference>
<evidence type="ECO:0000313" key="4">
    <source>
        <dbReference type="EMBL" id="KXB32141.1"/>
    </source>
</evidence>
<evidence type="ECO:0000256" key="1">
    <source>
        <dbReference type="ARBA" id="ARBA00023002"/>
    </source>
</evidence>
<dbReference type="InterPro" id="IPR013107">
    <property type="entry name" value="Acyl-CoA_DH_C"/>
</dbReference>
<keyword evidence="1" id="KW-0560">Oxidoreductase</keyword>
<evidence type="ECO:0000259" key="2">
    <source>
        <dbReference type="Pfam" id="PF02771"/>
    </source>
</evidence>
<feature type="domain" description="Acyl-CoA dehydrogenase C-terminal" evidence="3">
    <location>
        <begin position="243"/>
        <end position="374"/>
    </location>
</feature>
<dbReference type="InterPro" id="IPR046373">
    <property type="entry name" value="Acyl-CoA_Oxase/DH_mid-dom_sf"/>
</dbReference>
<dbReference type="Gene3D" id="1.20.140.10">
    <property type="entry name" value="Butyryl-CoA Dehydrogenase, subunit A, domain 3"/>
    <property type="match status" value="1"/>
</dbReference>
<evidence type="ECO:0000259" key="3">
    <source>
        <dbReference type="Pfam" id="PF08028"/>
    </source>
</evidence>
<dbReference type="GO" id="GO:0016627">
    <property type="term" value="F:oxidoreductase activity, acting on the CH-CH group of donors"/>
    <property type="evidence" value="ECO:0007669"/>
    <property type="project" value="InterPro"/>
</dbReference>
<dbReference type="GO" id="GO:0050660">
    <property type="term" value="F:flavin adenine dinucleotide binding"/>
    <property type="evidence" value="ECO:0007669"/>
    <property type="project" value="InterPro"/>
</dbReference>
<accession>A0A133XMH4</accession>
<dbReference type="STRING" id="281362.AT959_03535"/>
<name>A0A133XMH4_9RHOO</name>
<dbReference type="Gene3D" id="1.10.540.10">
    <property type="entry name" value="Acyl-CoA dehydrogenase/oxidase, N-terminal domain"/>
    <property type="match status" value="1"/>
</dbReference>
<gene>
    <name evidence="4" type="ORF">AT959_03535</name>
</gene>
<dbReference type="EMBL" id="LODL01000007">
    <property type="protein sequence ID" value="KXB32141.1"/>
    <property type="molecule type" value="Genomic_DNA"/>
</dbReference>
<dbReference type="SUPFAM" id="SSF56645">
    <property type="entry name" value="Acyl-CoA dehydrogenase NM domain-like"/>
    <property type="match status" value="1"/>
</dbReference>
<feature type="domain" description="Acyl-CoA dehydrogenase/oxidase N-terminal" evidence="2">
    <location>
        <begin position="28"/>
        <end position="92"/>
    </location>
</feature>
<dbReference type="InterPro" id="IPR037069">
    <property type="entry name" value="AcylCoA_DH/ox_N_sf"/>
</dbReference>
<dbReference type="SUPFAM" id="SSF47203">
    <property type="entry name" value="Acyl-CoA dehydrogenase C-terminal domain-like"/>
    <property type="match status" value="1"/>
</dbReference>
<dbReference type="Proteomes" id="UP000070186">
    <property type="component" value="Unassembled WGS sequence"/>
</dbReference>
<protein>
    <submittedName>
        <fullName evidence="4">Acyl-CoA dehydrogenase</fullName>
    </submittedName>
</protein>
<organism evidence="4 5">
    <name type="scientific">Dechloromonas denitrificans</name>
    <dbReference type="NCBI Taxonomy" id="281362"/>
    <lineage>
        <taxon>Bacteria</taxon>
        <taxon>Pseudomonadati</taxon>
        <taxon>Pseudomonadota</taxon>
        <taxon>Betaproteobacteria</taxon>
        <taxon>Rhodocyclales</taxon>
        <taxon>Azonexaceae</taxon>
        <taxon>Dechloromonas</taxon>
    </lineage>
</organism>
<proteinExistence type="predicted"/>
<dbReference type="Pfam" id="PF08028">
    <property type="entry name" value="Acyl-CoA_dh_2"/>
    <property type="match status" value="1"/>
</dbReference>
<sequence>MSKIEKFAIEIPTEDEIVQRARDMIPLLRARAELCEKERMVPKETIQAFKDAGFFKILQPKRWGGYEMNPNVLNKVLMELARGCPSSAWNVMVLGVHPFEVGLLPSQCGDELWSEDNSVLVSSSYAPFGTVTATEGGYLLNGEWLTSSGCDHAAGGAFLGGRVSLANGEQVFRSFWVQRKDFDIVDDWFVVGLAGTGSKKLIVKNVFVPEYRSHVIGAYDDDSHGHVNDLYKMPFFYVFYAAVSSVIIGMARGMVDLYIEHMVPRQNINQAVGAAVQDPFIKGKLGEAYAKIVGATARVVQNTEEAWGYASQGKLVPLDIRVRHFATNQFTGGECFEAAHMIFKKTSTRGVWLNSPMQRQMRDILVGANHITQNQDNIGDLLGGQLLGNPLPAANPFGVKPPVAAVAQ</sequence>
<dbReference type="AlphaFoldDB" id="A0A133XMH4"/>
<dbReference type="InterPro" id="IPR013786">
    <property type="entry name" value="AcylCoA_DH/ox_N"/>
</dbReference>
<evidence type="ECO:0000313" key="5">
    <source>
        <dbReference type="Proteomes" id="UP000070186"/>
    </source>
</evidence>
<comment type="caution">
    <text evidence="4">The sequence shown here is derived from an EMBL/GenBank/DDBJ whole genome shotgun (WGS) entry which is preliminary data.</text>
</comment>
<dbReference type="Pfam" id="PF02771">
    <property type="entry name" value="Acyl-CoA_dh_N"/>
    <property type="match status" value="1"/>
</dbReference>
<dbReference type="InterPro" id="IPR036250">
    <property type="entry name" value="AcylCo_DH-like_C"/>
</dbReference>